<dbReference type="AlphaFoldDB" id="A0A8S4QWF0"/>
<gene>
    <name evidence="1" type="primary">jg20115</name>
    <name evidence="1" type="ORF">PAEG_LOCUS7331</name>
</gene>
<dbReference type="OrthoDB" id="8043173at2759"/>
<evidence type="ECO:0000313" key="1">
    <source>
        <dbReference type="EMBL" id="CAH2226636.1"/>
    </source>
</evidence>
<evidence type="ECO:0000313" key="2">
    <source>
        <dbReference type="Proteomes" id="UP000838756"/>
    </source>
</evidence>
<reference evidence="1" key="1">
    <citation type="submission" date="2022-03" db="EMBL/GenBank/DDBJ databases">
        <authorList>
            <person name="Lindestad O."/>
        </authorList>
    </citation>
    <scope>NUCLEOTIDE SEQUENCE</scope>
</reference>
<keyword evidence="2" id="KW-1185">Reference proteome</keyword>
<proteinExistence type="predicted"/>
<accession>A0A8S4QWF0</accession>
<protein>
    <submittedName>
        <fullName evidence="1">Jg20115 protein</fullName>
    </submittedName>
</protein>
<dbReference type="Proteomes" id="UP000838756">
    <property type="component" value="Unassembled WGS sequence"/>
</dbReference>
<comment type="caution">
    <text evidence="1">The sequence shown here is derived from an EMBL/GenBank/DDBJ whole genome shotgun (WGS) entry which is preliminary data.</text>
</comment>
<name>A0A8S4QWF0_9NEOP</name>
<dbReference type="EMBL" id="CAKXAJ010021725">
    <property type="protein sequence ID" value="CAH2226636.1"/>
    <property type="molecule type" value="Genomic_DNA"/>
</dbReference>
<sequence length="84" mass="9271">MSDRSFGDYPNRSVVKNPLLSTAVTGLSIEDLTQNAVLLPAVPSQELITRQGNTKTLHSRVVSFQTLIGHHIQGIEILKEFLNN</sequence>
<organism evidence="1 2">
    <name type="scientific">Pararge aegeria aegeria</name>
    <dbReference type="NCBI Taxonomy" id="348720"/>
    <lineage>
        <taxon>Eukaryota</taxon>
        <taxon>Metazoa</taxon>
        <taxon>Ecdysozoa</taxon>
        <taxon>Arthropoda</taxon>
        <taxon>Hexapoda</taxon>
        <taxon>Insecta</taxon>
        <taxon>Pterygota</taxon>
        <taxon>Neoptera</taxon>
        <taxon>Endopterygota</taxon>
        <taxon>Lepidoptera</taxon>
        <taxon>Glossata</taxon>
        <taxon>Ditrysia</taxon>
        <taxon>Papilionoidea</taxon>
        <taxon>Nymphalidae</taxon>
        <taxon>Satyrinae</taxon>
        <taxon>Satyrini</taxon>
        <taxon>Parargina</taxon>
        <taxon>Pararge</taxon>
    </lineage>
</organism>